<name>A0A7J6HHP4_CANSA</name>
<gene>
    <name evidence="1" type="ORF">F8388_015708</name>
</gene>
<dbReference type="Proteomes" id="UP000525078">
    <property type="component" value="Unassembled WGS sequence"/>
</dbReference>
<dbReference type="AlphaFoldDB" id="A0A7J6HHP4"/>
<accession>A0A7J6HHP4</accession>
<dbReference type="EMBL" id="JAATIP010000009">
    <property type="protein sequence ID" value="KAF4394802.1"/>
    <property type="molecule type" value="Genomic_DNA"/>
</dbReference>
<proteinExistence type="predicted"/>
<evidence type="ECO:0000313" key="1">
    <source>
        <dbReference type="EMBL" id="KAF4394802.1"/>
    </source>
</evidence>
<reference evidence="1 2" key="1">
    <citation type="journal article" date="2020" name="bioRxiv">
        <title>Sequence and annotation of 42 cannabis genomes reveals extensive copy number variation in cannabinoid synthesis and pathogen resistance genes.</title>
        <authorList>
            <person name="Mckernan K.J."/>
            <person name="Helbert Y."/>
            <person name="Kane L.T."/>
            <person name="Ebling H."/>
            <person name="Zhang L."/>
            <person name="Liu B."/>
            <person name="Eaton Z."/>
            <person name="Mclaughlin S."/>
            <person name="Kingan S."/>
            <person name="Baybayan P."/>
            <person name="Concepcion G."/>
            <person name="Jordan M."/>
            <person name="Riva A."/>
            <person name="Barbazuk W."/>
            <person name="Harkins T."/>
        </authorList>
    </citation>
    <scope>NUCLEOTIDE SEQUENCE [LARGE SCALE GENOMIC DNA]</scope>
    <source>
        <strain evidence="2">cv. Jamaican Lion 4</strain>
        <tissue evidence="1">Leaf</tissue>
    </source>
</reference>
<protein>
    <submittedName>
        <fullName evidence="1">Uncharacterized protein</fullName>
    </submittedName>
</protein>
<organism evidence="1 2">
    <name type="scientific">Cannabis sativa</name>
    <name type="common">Hemp</name>
    <name type="synonym">Marijuana</name>
    <dbReference type="NCBI Taxonomy" id="3483"/>
    <lineage>
        <taxon>Eukaryota</taxon>
        <taxon>Viridiplantae</taxon>
        <taxon>Streptophyta</taxon>
        <taxon>Embryophyta</taxon>
        <taxon>Tracheophyta</taxon>
        <taxon>Spermatophyta</taxon>
        <taxon>Magnoliopsida</taxon>
        <taxon>eudicotyledons</taxon>
        <taxon>Gunneridae</taxon>
        <taxon>Pentapetalae</taxon>
        <taxon>rosids</taxon>
        <taxon>fabids</taxon>
        <taxon>Rosales</taxon>
        <taxon>Cannabaceae</taxon>
        <taxon>Cannabis</taxon>
    </lineage>
</organism>
<sequence length="125" mass="14525">MNYMIAIGRSPSYIWKSIIWGRELLIKGLRKKVGTGDTILVFKDPLLPRPFSFKPTSFNHSHSNLLVKELMAETRIGWNVDLLRLITNVLVPYLFENFLKKTLGFGTIRKMVLILLKVDIMWLFS</sequence>
<evidence type="ECO:0000313" key="2">
    <source>
        <dbReference type="Proteomes" id="UP000525078"/>
    </source>
</evidence>
<comment type="caution">
    <text evidence="1">The sequence shown here is derived from an EMBL/GenBank/DDBJ whole genome shotgun (WGS) entry which is preliminary data.</text>
</comment>